<dbReference type="Proteomes" id="UP000060487">
    <property type="component" value="Unassembled WGS sequence"/>
</dbReference>
<dbReference type="RefSeq" id="WP_085053584.1">
    <property type="nucleotide sequence ID" value="NZ_LNQR01000119.1"/>
</dbReference>
<organism evidence="1 2">
    <name type="scientific">Candidatus Magnetominusculus xianensis</name>
    <dbReference type="NCBI Taxonomy" id="1748249"/>
    <lineage>
        <taxon>Bacteria</taxon>
        <taxon>Pseudomonadati</taxon>
        <taxon>Nitrospirota</taxon>
        <taxon>Nitrospiria</taxon>
        <taxon>Nitrospirales</taxon>
        <taxon>Nitrospiraceae</taxon>
        <taxon>Candidatus Magnetominusculus</taxon>
    </lineage>
</organism>
<keyword evidence="2" id="KW-1185">Reference proteome</keyword>
<gene>
    <name evidence="1" type="ORF">ASN18_2970</name>
</gene>
<proteinExistence type="predicted"/>
<evidence type="ECO:0000313" key="2">
    <source>
        <dbReference type="Proteomes" id="UP000060487"/>
    </source>
</evidence>
<evidence type="ECO:0000313" key="1">
    <source>
        <dbReference type="EMBL" id="KWT78156.1"/>
    </source>
</evidence>
<protein>
    <recommendedName>
        <fullName evidence="3">Secreted protein</fullName>
    </recommendedName>
</protein>
<comment type="caution">
    <text evidence="1">The sequence shown here is derived from an EMBL/GenBank/DDBJ whole genome shotgun (WGS) entry which is preliminary data.</text>
</comment>
<accession>A0ABR5SBJ9</accession>
<sequence>MVRKLIIIIAAVCVFAFSVETIYAESEDVADSVILVLKNGEERILDGCLIDGPYFCNHRARFCVHENNIKAMKGNTKYCGGTGIVGNLPRDLIQGISDASGISDWFKKACEVGIKELTVAVKGGRKLVDTRKDKLETITLVDGDSPTKSGIDTGKTYVFTYDAKYSSNRQLRLSCLINTRIWIYYIHQ</sequence>
<evidence type="ECO:0008006" key="3">
    <source>
        <dbReference type="Google" id="ProtNLM"/>
    </source>
</evidence>
<dbReference type="EMBL" id="LNQR01000119">
    <property type="protein sequence ID" value="KWT78156.1"/>
    <property type="molecule type" value="Genomic_DNA"/>
</dbReference>
<name>A0ABR5SBJ9_9BACT</name>
<reference evidence="1 2" key="1">
    <citation type="submission" date="2015-11" db="EMBL/GenBank/DDBJ databases">
        <authorList>
            <person name="Lin W."/>
        </authorList>
    </citation>
    <scope>NUCLEOTIDE SEQUENCE [LARGE SCALE GENOMIC DNA]</scope>
    <source>
        <strain evidence="1 2">HCH-1</strain>
    </source>
</reference>